<evidence type="ECO:0000256" key="2">
    <source>
        <dbReference type="ARBA" id="ARBA00022649"/>
    </source>
</evidence>
<keyword evidence="3" id="KW-0540">Nuclease</keyword>
<dbReference type="Pfam" id="PF07927">
    <property type="entry name" value="HicA_toxin"/>
    <property type="match status" value="1"/>
</dbReference>
<dbReference type="Gene3D" id="3.30.920.30">
    <property type="entry name" value="Hypothetical protein"/>
    <property type="match status" value="1"/>
</dbReference>
<sequence>MDYSPKRLINLLKERGWELQRIKGSHHIYFNEELNRTIPVPIHGNRDMAKGTFYTILKQAGIDRNEV</sequence>
<dbReference type="Proteomes" id="UP000515369">
    <property type="component" value="Chromosome"/>
</dbReference>
<gene>
    <name evidence="8" type="ORF">H3H32_27355</name>
</gene>
<evidence type="ECO:0000256" key="3">
    <source>
        <dbReference type="ARBA" id="ARBA00022722"/>
    </source>
</evidence>
<dbReference type="InterPro" id="IPR038570">
    <property type="entry name" value="HicA_sf"/>
</dbReference>
<reference evidence="8 9" key="1">
    <citation type="submission" date="2020-07" db="EMBL/GenBank/DDBJ databases">
        <title>Spirosoma foliorum sp. nov., isolated from the leaves on the Nejang mountain Korea, Republic of.</title>
        <authorList>
            <person name="Ho H."/>
            <person name="Lee Y.-J."/>
            <person name="Nurcahyanto D.-A."/>
            <person name="Kim S.-G."/>
        </authorList>
    </citation>
    <scope>NUCLEOTIDE SEQUENCE [LARGE SCALE GENOMIC DNA]</scope>
    <source>
        <strain evidence="8 9">PL0136</strain>
    </source>
</reference>
<keyword evidence="5" id="KW-0378">Hydrolase</keyword>
<dbReference type="EMBL" id="CP059732">
    <property type="protein sequence ID" value="QMW01643.1"/>
    <property type="molecule type" value="Genomic_DNA"/>
</dbReference>
<evidence type="ECO:0000256" key="7">
    <source>
        <dbReference type="ARBA" id="ARBA00023016"/>
    </source>
</evidence>
<dbReference type="KEGG" id="sfol:H3H32_27355"/>
<dbReference type="GO" id="GO:0003729">
    <property type="term" value="F:mRNA binding"/>
    <property type="evidence" value="ECO:0007669"/>
    <property type="project" value="InterPro"/>
</dbReference>
<keyword evidence="6" id="KW-0694">RNA-binding</keyword>
<name>A0A7G5GS01_9BACT</name>
<dbReference type="SUPFAM" id="SSF54786">
    <property type="entry name" value="YcfA/nrd intein domain"/>
    <property type="match status" value="1"/>
</dbReference>
<dbReference type="PANTHER" id="PTHR34873">
    <property type="entry name" value="SSR1766 PROTEIN"/>
    <property type="match status" value="1"/>
</dbReference>
<keyword evidence="7" id="KW-0346">Stress response</keyword>
<evidence type="ECO:0000313" key="9">
    <source>
        <dbReference type="Proteomes" id="UP000515369"/>
    </source>
</evidence>
<keyword evidence="2" id="KW-1277">Toxin-antitoxin system</keyword>
<evidence type="ECO:0000256" key="6">
    <source>
        <dbReference type="ARBA" id="ARBA00022884"/>
    </source>
</evidence>
<dbReference type="GO" id="GO:0004519">
    <property type="term" value="F:endonuclease activity"/>
    <property type="evidence" value="ECO:0007669"/>
    <property type="project" value="UniProtKB-KW"/>
</dbReference>
<keyword evidence="4" id="KW-0255">Endonuclease</keyword>
<dbReference type="InterPro" id="IPR012933">
    <property type="entry name" value="HicA_mRNA_interferase"/>
</dbReference>
<dbReference type="GO" id="GO:0016787">
    <property type="term" value="F:hydrolase activity"/>
    <property type="evidence" value="ECO:0007669"/>
    <property type="project" value="UniProtKB-KW"/>
</dbReference>
<evidence type="ECO:0000256" key="5">
    <source>
        <dbReference type="ARBA" id="ARBA00022801"/>
    </source>
</evidence>
<comment type="similarity">
    <text evidence="1">Belongs to the HicA mRNA interferase family.</text>
</comment>
<dbReference type="AlphaFoldDB" id="A0A7G5GS01"/>
<dbReference type="PANTHER" id="PTHR34873:SF3">
    <property type="entry name" value="ADDICTION MODULE TOXIN, HICA FAMILY"/>
    <property type="match status" value="1"/>
</dbReference>
<organism evidence="8 9">
    <name type="scientific">Spirosoma foliorum</name>
    <dbReference type="NCBI Taxonomy" id="2710596"/>
    <lineage>
        <taxon>Bacteria</taxon>
        <taxon>Pseudomonadati</taxon>
        <taxon>Bacteroidota</taxon>
        <taxon>Cytophagia</taxon>
        <taxon>Cytophagales</taxon>
        <taxon>Cytophagaceae</taxon>
        <taxon>Spirosoma</taxon>
    </lineage>
</organism>
<protein>
    <submittedName>
        <fullName evidence="8">Type II toxin-antitoxin system HicA family toxin</fullName>
    </submittedName>
</protein>
<keyword evidence="9" id="KW-1185">Reference proteome</keyword>
<evidence type="ECO:0000313" key="8">
    <source>
        <dbReference type="EMBL" id="QMW01643.1"/>
    </source>
</evidence>
<proteinExistence type="inferred from homology"/>
<evidence type="ECO:0000256" key="1">
    <source>
        <dbReference type="ARBA" id="ARBA00006620"/>
    </source>
</evidence>
<accession>A0A7G5GS01</accession>
<dbReference type="RefSeq" id="WP_182458923.1">
    <property type="nucleotide sequence ID" value="NZ_CP059732.1"/>
</dbReference>
<evidence type="ECO:0000256" key="4">
    <source>
        <dbReference type="ARBA" id="ARBA00022759"/>
    </source>
</evidence>